<dbReference type="InterPro" id="IPR011249">
    <property type="entry name" value="Metalloenz_LuxS/M16"/>
</dbReference>
<keyword evidence="3" id="KW-1185">Reference proteome</keyword>
<dbReference type="SUPFAM" id="SSF63411">
    <property type="entry name" value="LuxS/MPP-like metallohydrolase"/>
    <property type="match status" value="2"/>
</dbReference>
<evidence type="ECO:0000256" key="1">
    <source>
        <dbReference type="SAM" id="MobiDB-lite"/>
    </source>
</evidence>
<evidence type="ECO:0000313" key="3">
    <source>
        <dbReference type="Proteomes" id="UP001519363"/>
    </source>
</evidence>
<reference evidence="2 3" key="1">
    <citation type="submission" date="2021-03" db="EMBL/GenBank/DDBJ databases">
        <title>Sequencing the genomes of 1000 actinobacteria strains.</title>
        <authorList>
            <person name="Klenk H.-P."/>
        </authorList>
    </citation>
    <scope>NUCLEOTIDE SEQUENCE [LARGE SCALE GENOMIC DNA]</scope>
    <source>
        <strain evidence="2 3">DSM 44580</strain>
    </source>
</reference>
<dbReference type="EMBL" id="JAGIOO010000001">
    <property type="protein sequence ID" value="MBP2479149.1"/>
    <property type="molecule type" value="Genomic_DNA"/>
</dbReference>
<organism evidence="2 3">
    <name type="scientific">Crossiella equi</name>
    <dbReference type="NCBI Taxonomy" id="130796"/>
    <lineage>
        <taxon>Bacteria</taxon>
        <taxon>Bacillati</taxon>
        <taxon>Actinomycetota</taxon>
        <taxon>Actinomycetes</taxon>
        <taxon>Pseudonocardiales</taxon>
        <taxon>Pseudonocardiaceae</taxon>
        <taxon>Crossiella</taxon>
    </lineage>
</organism>
<sequence length="514" mass="55891">MEWVRTEIDGVPVFWSAHDGDLTAGLVFRVGSADEQLARRGITHLVEHLALSELDERPDHVNGAVDATLTTFLHKGSPERVAEFFARLCGVLADLPVTRLAVENQLLLTEADARGRDIASSLAIWRYGAATYGLPGYDECGIGLHTPEEVRAWARGWFTRGNAAMWLIGGPPPEGLRFPLPDGPRVPPPLPTSALRRTPAYFHAQLNGIAASSVIERSAAGIAYADLLQRRLYQNLRVAQGISYSQSASYDRRDGDMAEISAFADGLPSVHGKLVRGFAEVLDWLCELPVREHELDELLELRRAPLRDPKVLASLPVGAAEAELLGAEPPTVASLVDELAVLSEEDIQDVAISVRDNLLLMVPEGHEPPPRYTPAPTGSTGTVEGELLVSIDSATPGREGRPFRPGNEGRPRLCVGPTGVSLVNGPEFLTVRFAECAAMFAWPDGARHLIGLDGLHLLVEPNLWQDGHTLPALLDGWVSPSLVVPRPPRPEHEIPRAPKPSSSWSLLRARRKRG</sequence>
<dbReference type="RefSeq" id="WP_209707701.1">
    <property type="nucleotide sequence ID" value="NZ_JAGIOO010000001.1"/>
</dbReference>
<dbReference type="Proteomes" id="UP001519363">
    <property type="component" value="Unassembled WGS sequence"/>
</dbReference>
<accession>A0ABS5ARF2</accession>
<evidence type="ECO:0000313" key="2">
    <source>
        <dbReference type="EMBL" id="MBP2479149.1"/>
    </source>
</evidence>
<comment type="caution">
    <text evidence="2">The sequence shown here is derived from an EMBL/GenBank/DDBJ whole genome shotgun (WGS) entry which is preliminary data.</text>
</comment>
<gene>
    <name evidence="2" type="ORF">JOF53_008021</name>
</gene>
<feature type="region of interest" description="Disordered" evidence="1">
    <location>
        <begin position="487"/>
        <end position="514"/>
    </location>
</feature>
<name>A0ABS5ARF2_9PSEU</name>
<proteinExistence type="predicted"/>
<dbReference type="Gene3D" id="3.30.830.10">
    <property type="entry name" value="Metalloenzyme, LuxS/M16 peptidase-like"/>
    <property type="match status" value="2"/>
</dbReference>
<protein>
    <submittedName>
        <fullName evidence="2">Zn-dependent peptidase</fullName>
    </submittedName>
</protein>